<accession>A0A6J5NRY9</accession>
<protein>
    <submittedName>
        <fullName evidence="1">Uncharacterized protein</fullName>
    </submittedName>
</protein>
<name>A0A6J5NRY9_9CAUD</name>
<organism evidence="1">
    <name type="scientific">uncultured Caudovirales phage</name>
    <dbReference type="NCBI Taxonomy" id="2100421"/>
    <lineage>
        <taxon>Viruses</taxon>
        <taxon>Duplodnaviria</taxon>
        <taxon>Heunggongvirae</taxon>
        <taxon>Uroviricota</taxon>
        <taxon>Caudoviricetes</taxon>
        <taxon>Peduoviridae</taxon>
        <taxon>Maltschvirus</taxon>
        <taxon>Maltschvirus maltsch</taxon>
    </lineage>
</organism>
<proteinExistence type="predicted"/>
<evidence type="ECO:0000313" key="1">
    <source>
        <dbReference type="EMBL" id="CAB4160061.1"/>
    </source>
</evidence>
<gene>
    <name evidence="1" type="ORF">UFOVP723_51</name>
</gene>
<dbReference type="EMBL" id="LR796697">
    <property type="protein sequence ID" value="CAB4160061.1"/>
    <property type="molecule type" value="Genomic_DNA"/>
</dbReference>
<sequence length="64" mass="7349">MSASRGLGDDIKKITRATGLDQLAKQIARILDEDCGCDDRQEWINEKTKNWPIYKKRNINGDNK</sequence>
<reference evidence="1" key="1">
    <citation type="submission" date="2020-04" db="EMBL/GenBank/DDBJ databases">
        <authorList>
            <person name="Chiriac C."/>
            <person name="Salcher M."/>
            <person name="Ghai R."/>
            <person name="Kavagutti S V."/>
        </authorList>
    </citation>
    <scope>NUCLEOTIDE SEQUENCE</scope>
</reference>